<reference evidence="4" key="2">
    <citation type="submission" date="2015-06" db="EMBL/GenBank/DDBJ databases">
        <title>Genome Sequence of Bacillus endophyticus and Analysis of its Companion Mechanism in the Ketogulonigenium vulgare-Bacillus strain Consortium.</title>
        <authorList>
            <person name="Jia N."/>
            <person name="Du J."/>
            <person name="Ding M.-Z."/>
            <person name="Gao F."/>
            <person name="Yuan Y.-J."/>
        </authorList>
    </citation>
    <scope>NUCLEOTIDE SEQUENCE [LARGE SCALE GENOMIC DNA]</scope>
    <source>
        <strain evidence="4">Hbe603</strain>
    </source>
</reference>
<keyword evidence="4" id="KW-1185">Reference proteome</keyword>
<dbReference type="KEGG" id="beo:BEH_24295"/>
<organism evidence="3 4">
    <name type="scientific">Priestia filamentosa</name>
    <dbReference type="NCBI Taxonomy" id="1402861"/>
    <lineage>
        <taxon>Bacteria</taxon>
        <taxon>Bacillati</taxon>
        <taxon>Bacillota</taxon>
        <taxon>Bacilli</taxon>
        <taxon>Bacillales</taxon>
        <taxon>Bacillaceae</taxon>
        <taxon>Priestia</taxon>
    </lineage>
</organism>
<dbReference type="Gene3D" id="1.20.120.20">
    <property type="entry name" value="Apolipoprotein"/>
    <property type="match status" value="1"/>
</dbReference>
<dbReference type="EMBL" id="CP011974">
    <property type="protein sequence ID" value="AWG44185.1"/>
    <property type="molecule type" value="Genomic_DNA"/>
</dbReference>
<keyword evidence="1" id="KW-0812">Transmembrane</keyword>
<dbReference type="PANTHER" id="PTHR21666:SF270">
    <property type="entry name" value="MUREIN HYDROLASE ACTIVATOR ENVC"/>
    <property type="match status" value="1"/>
</dbReference>
<dbReference type="AlphaFoldDB" id="A0A2S1LZF2"/>
<gene>
    <name evidence="3" type="ORF">BEH_24295</name>
</gene>
<dbReference type="GO" id="GO:0004222">
    <property type="term" value="F:metalloendopeptidase activity"/>
    <property type="evidence" value="ECO:0007669"/>
    <property type="project" value="TreeGrafter"/>
</dbReference>
<dbReference type="RefSeq" id="WP_048896787.1">
    <property type="nucleotide sequence ID" value="NZ_CP011974.1"/>
</dbReference>
<feature type="domain" description="M23ase beta-sheet core" evidence="2">
    <location>
        <begin position="1092"/>
        <end position="1193"/>
    </location>
</feature>
<keyword evidence="1" id="KW-1133">Transmembrane helix</keyword>
<sequence>MALRDLSINVGINADSSPIADLNRQFAQFHSTVRGADSGVQQAARNISNMNRDVIRQANVFNNELSRQNDVIRQLARTSGTSATQMASDWRSMSVQMRRDLIQNHNAMSGFRQQLMENRSEMMKLGRQMGNYSGSTNDFMREVRRLGKEHKKINDQMINGNVAMRQSMIEQIATMSAMSGQSEKISTNYERMGNTFYNVNRPLLSVTSNLERMARNGNAAQLALQALGPNASMKEIMDMTNMINQGIMRQQMLLMVMGTAWIGFTAILANSALGPDPAEVRAQQAELTDAYTKEWQKRVDEISHFVNIFEEVSVPKVSKTDVMNALQSQLDAMKTFRSSLQSLTQKGVDQGLIQELQKAGPAAATEIKRIDQMSRPELDKYVGMWREKMQLARTQATDELSQLKQDTDKQIKSLQDSLKPLGIAWEEFKNTWAVALAPFVDFWGQIASYVVRAGTMVGKFVQKLNEISPWITKIAGMFVYLTTTFIVLLSPLAVGIGLLGGMSAAFSALWMIIGPFVVGLASVAGTAMLVAGAVIALGAALYLAWTRSETFRNIVISGWQAIKNAGLAVWGFLKPYIMQAISAVQTFVQQKMQQLKTFWDQNGQQILQAAQNIWGFISTIIGGAVRGIWSVMQFVWPLVVMLIQSVWNNIKGIINGALNIIMGLVKVFAGLFTGDFSKMWEGIKQIFFGAIQVAWNYVNLLLFGKILSAGRIFVVGFRDVLVGMWTFLKNLFFGSVNAVRNTVQSGFTAMKLVGETLMTGFKNTVTGIWTALHGSISGILGRIGTAIRTAWTSVRTEMSSLLGMIKKDVSGVFEKIVGAAKDLPGKMGAAIKAMAGGVGEGLSALGNKIFSGFGKIVNGAIGGLNWVLGKIGVDTVIKDWKVPKYAKGTNFHPGGPAILGDGGGPELYRTPAGQVGMSPGTDTLMNLPKGTQVLSHKQTQALMNSGMPAYAKGNTTINNFMSGVQNTANAAWQGTKNTANAAWQGTKNVASDAWEGTKNAAGAVKDLAIDVWEYASNPGELMSKVFNELGVTFPKIGGAWKDIGPGSVKYMRGKMADYVKKQFDAFGGSGGGGYSFPSIFRKTSNFGMRNGKMHKGIDLAAPAGTPIPSQSAGPVIYSGFGQRGSGYGGYGNVVHVGSKSGLSYLYGHNTRNLVKTGDMVQKGQIVGTVGNTGDSRGNHLHFEIRQGNKAMNPDGFGGAFGRASGASGNVKAWIQQAIAATGVPRSWAGSLETIAMKESNGNPRAYNGWDINAKRGIASRG</sequence>
<dbReference type="InterPro" id="IPR050570">
    <property type="entry name" value="Cell_wall_metabolism_enzyme"/>
</dbReference>
<proteinExistence type="predicted"/>
<dbReference type="Gene3D" id="1.10.287.700">
    <property type="entry name" value="Helix hairpin bin"/>
    <property type="match status" value="1"/>
</dbReference>
<feature type="transmembrane region" description="Helical" evidence="1">
    <location>
        <begin position="496"/>
        <end position="517"/>
    </location>
</feature>
<dbReference type="SUPFAM" id="SSF51261">
    <property type="entry name" value="Duplicated hybrid motif"/>
    <property type="match status" value="1"/>
</dbReference>
<dbReference type="OrthoDB" id="1779742at2"/>
<accession>A0A2S1LZF2</accession>
<keyword evidence="1" id="KW-0472">Membrane</keyword>
<feature type="transmembrane region" description="Helical" evidence="1">
    <location>
        <begin position="653"/>
        <end position="674"/>
    </location>
</feature>
<evidence type="ECO:0000313" key="3">
    <source>
        <dbReference type="EMBL" id="AWG44185.1"/>
    </source>
</evidence>
<dbReference type="PANTHER" id="PTHR21666">
    <property type="entry name" value="PEPTIDASE-RELATED"/>
    <property type="match status" value="1"/>
</dbReference>
<dbReference type="InterPro" id="IPR016047">
    <property type="entry name" value="M23ase_b-sheet_dom"/>
</dbReference>
<dbReference type="CDD" id="cd12797">
    <property type="entry name" value="M23_peptidase"/>
    <property type="match status" value="1"/>
</dbReference>
<feature type="transmembrane region" description="Helical" evidence="1">
    <location>
        <begin position="686"/>
        <end position="704"/>
    </location>
</feature>
<evidence type="ECO:0000313" key="4">
    <source>
        <dbReference type="Proteomes" id="UP000036202"/>
    </source>
</evidence>
<evidence type="ECO:0000256" key="1">
    <source>
        <dbReference type="SAM" id="Phobius"/>
    </source>
</evidence>
<protein>
    <recommendedName>
        <fullName evidence="2">M23ase beta-sheet core domain-containing protein</fullName>
    </recommendedName>
</protein>
<feature type="transmembrane region" description="Helical" evidence="1">
    <location>
        <begin position="523"/>
        <end position="545"/>
    </location>
</feature>
<name>A0A2S1LZF2_9BACI</name>
<dbReference type="Pfam" id="PF01551">
    <property type="entry name" value="Peptidase_M23"/>
    <property type="match status" value="1"/>
</dbReference>
<dbReference type="Gene3D" id="2.70.70.10">
    <property type="entry name" value="Glucose Permease (Domain IIA)"/>
    <property type="match status" value="1"/>
</dbReference>
<evidence type="ECO:0000259" key="2">
    <source>
        <dbReference type="Pfam" id="PF01551"/>
    </source>
</evidence>
<dbReference type="Proteomes" id="UP000036202">
    <property type="component" value="Chromosome"/>
</dbReference>
<reference evidence="3 4" key="1">
    <citation type="journal article" date="2015" name="PLoS ONE">
        <title>Genome Sequence of Bacillus endophyticus and Analysis of Its Companion Mechanism in the Ketogulonigenium vulgare-Bacillus Strain Consortium.</title>
        <authorList>
            <person name="Jia N."/>
            <person name="Du J."/>
            <person name="Ding M.Z."/>
            <person name="Gao F."/>
            <person name="Yuan Y.J."/>
        </authorList>
    </citation>
    <scope>NUCLEOTIDE SEQUENCE [LARGE SCALE GENOMIC DNA]</scope>
    <source>
        <strain evidence="3 4">Hbe603</strain>
    </source>
</reference>
<feature type="transmembrane region" description="Helical" evidence="1">
    <location>
        <begin position="470"/>
        <end position="489"/>
    </location>
</feature>
<dbReference type="InterPro" id="IPR011055">
    <property type="entry name" value="Dup_hybrid_motif"/>
</dbReference>